<accession>A0ACB8TQ86</accession>
<name>A0ACB8TQ86_9APHY</name>
<organism evidence="1 2">
    <name type="scientific">Irpex rosettiformis</name>
    <dbReference type="NCBI Taxonomy" id="378272"/>
    <lineage>
        <taxon>Eukaryota</taxon>
        <taxon>Fungi</taxon>
        <taxon>Dikarya</taxon>
        <taxon>Basidiomycota</taxon>
        <taxon>Agaricomycotina</taxon>
        <taxon>Agaricomycetes</taxon>
        <taxon>Polyporales</taxon>
        <taxon>Irpicaceae</taxon>
        <taxon>Irpex</taxon>
    </lineage>
</organism>
<reference evidence="1" key="1">
    <citation type="journal article" date="2021" name="Environ. Microbiol.">
        <title>Gene family expansions and transcriptome signatures uncover fungal adaptations to wood decay.</title>
        <authorList>
            <person name="Hage H."/>
            <person name="Miyauchi S."/>
            <person name="Viragh M."/>
            <person name="Drula E."/>
            <person name="Min B."/>
            <person name="Chaduli D."/>
            <person name="Navarro D."/>
            <person name="Favel A."/>
            <person name="Norest M."/>
            <person name="Lesage-Meessen L."/>
            <person name="Balint B."/>
            <person name="Merenyi Z."/>
            <person name="de Eugenio L."/>
            <person name="Morin E."/>
            <person name="Martinez A.T."/>
            <person name="Baldrian P."/>
            <person name="Stursova M."/>
            <person name="Martinez M.J."/>
            <person name="Novotny C."/>
            <person name="Magnuson J.K."/>
            <person name="Spatafora J.W."/>
            <person name="Maurice S."/>
            <person name="Pangilinan J."/>
            <person name="Andreopoulos W."/>
            <person name="LaButti K."/>
            <person name="Hundley H."/>
            <person name="Na H."/>
            <person name="Kuo A."/>
            <person name="Barry K."/>
            <person name="Lipzen A."/>
            <person name="Henrissat B."/>
            <person name="Riley R."/>
            <person name="Ahrendt S."/>
            <person name="Nagy L.G."/>
            <person name="Grigoriev I.V."/>
            <person name="Martin F."/>
            <person name="Rosso M.N."/>
        </authorList>
    </citation>
    <scope>NUCLEOTIDE SEQUENCE</scope>
    <source>
        <strain evidence="1">CBS 384.51</strain>
    </source>
</reference>
<comment type="caution">
    <text evidence="1">The sequence shown here is derived from an EMBL/GenBank/DDBJ whole genome shotgun (WGS) entry which is preliminary data.</text>
</comment>
<protein>
    <submittedName>
        <fullName evidence="1">Uncharacterized protein</fullName>
    </submittedName>
</protein>
<gene>
    <name evidence="1" type="ORF">BDY19DRAFT_910079</name>
</gene>
<evidence type="ECO:0000313" key="1">
    <source>
        <dbReference type="EMBL" id="KAI0084120.1"/>
    </source>
</evidence>
<proteinExistence type="predicted"/>
<dbReference type="EMBL" id="MU274947">
    <property type="protein sequence ID" value="KAI0084120.1"/>
    <property type="molecule type" value="Genomic_DNA"/>
</dbReference>
<keyword evidence="2" id="KW-1185">Reference proteome</keyword>
<sequence length="507" mass="55443">MSLIPNEHVPKEKPGHLTLKLPSRLSPPLDADVQPDPSDSHTVSPCSPPSRHARSPAVDPDKPSTGAHRTRSMSKSHDKAGPSDSKEKRKRSRVTPEQLAHLERFFATDRSPTAARRREISELLGMQERQTQIWFQNRRAKAKLFDGKQDQDLTGFPLDAPPPLSAGYDAELNALVHETEQLSVGTWRRVASTVSKYDLVAYVCDRQRTLTWFIHTGGQSFKMVVSFDTIIDTKFATVSSGLGQASFALSHPPTFYMEGVEPKSTVSAKIWKRCADWTEGMQATKILRHDLIGAAIQLAHVLRLLAASTVGPGVSLYHPSNPLDPTRSPTVMPPPSELVGIAGEPHPNPPQSLPYGFNAQVTQPYLNRRPSLMYSDTATSPSSIGSTPYRSPSSASSGGSFSSPMYSNFPSAVANSSPSLPYPDRPLRSSPDEMHHVAISQIASRRSLADIHLHARDSFAGQPTQSLPPSSWYNDRRSSTSSEPPHPYYKSLLSAGDSGPTPYYPAS</sequence>
<evidence type="ECO:0000313" key="2">
    <source>
        <dbReference type="Proteomes" id="UP001055072"/>
    </source>
</evidence>
<dbReference type="Proteomes" id="UP001055072">
    <property type="component" value="Unassembled WGS sequence"/>
</dbReference>